<evidence type="ECO:0000313" key="15">
    <source>
        <dbReference type="Proteomes" id="UP001224775"/>
    </source>
</evidence>
<keyword evidence="15" id="KW-1185">Reference proteome</keyword>
<comment type="similarity">
    <text evidence="3">Belongs to the SWEET sugar transporter family.</text>
</comment>
<reference evidence="14" key="1">
    <citation type="submission" date="2023-06" db="EMBL/GenBank/DDBJ databases">
        <title>Survivors Of The Sea: Transcriptome response of Skeletonema marinoi to long-term dormancy.</title>
        <authorList>
            <person name="Pinder M.I.M."/>
            <person name="Kourtchenko O."/>
            <person name="Robertson E.K."/>
            <person name="Larsson T."/>
            <person name="Maumus F."/>
            <person name="Osuna-Cruz C.M."/>
            <person name="Vancaester E."/>
            <person name="Stenow R."/>
            <person name="Vandepoele K."/>
            <person name="Ploug H."/>
            <person name="Bruchert V."/>
            <person name="Godhe A."/>
            <person name="Topel M."/>
        </authorList>
    </citation>
    <scope>NUCLEOTIDE SEQUENCE</scope>
    <source>
        <strain evidence="14">R05AC</strain>
    </source>
</reference>
<accession>A0AAD8XZ72</accession>
<dbReference type="Gene3D" id="1.20.1280.290">
    <property type="match status" value="2"/>
</dbReference>
<keyword evidence="9" id="KW-0677">Repeat</keyword>
<dbReference type="Pfam" id="PF03083">
    <property type="entry name" value="MtN3_slv"/>
    <property type="match status" value="1"/>
</dbReference>
<dbReference type="PANTHER" id="PTHR10791:SF30">
    <property type="entry name" value="SUGAR TRANSPORTER SWEET1"/>
    <property type="match status" value="1"/>
</dbReference>
<dbReference type="GO" id="GO:0051119">
    <property type="term" value="F:sugar transmembrane transporter activity"/>
    <property type="evidence" value="ECO:0007669"/>
    <property type="project" value="InterPro"/>
</dbReference>
<evidence type="ECO:0000256" key="11">
    <source>
        <dbReference type="ARBA" id="ARBA00023034"/>
    </source>
</evidence>
<feature type="transmembrane region" description="Helical" evidence="13">
    <location>
        <begin position="62"/>
        <end position="88"/>
    </location>
</feature>
<comment type="caution">
    <text evidence="14">The sequence shown here is derived from an EMBL/GenBank/DDBJ whole genome shotgun (WGS) entry which is preliminary data.</text>
</comment>
<dbReference type="Proteomes" id="UP001224775">
    <property type="component" value="Unassembled WGS sequence"/>
</dbReference>
<evidence type="ECO:0000256" key="5">
    <source>
        <dbReference type="ARBA" id="ARBA00022448"/>
    </source>
</evidence>
<dbReference type="GO" id="GO:0000139">
    <property type="term" value="C:Golgi membrane"/>
    <property type="evidence" value="ECO:0007669"/>
    <property type="project" value="UniProtKB-SubCell"/>
</dbReference>
<organism evidence="14 15">
    <name type="scientific">Skeletonema marinoi</name>
    <dbReference type="NCBI Taxonomy" id="267567"/>
    <lineage>
        <taxon>Eukaryota</taxon>
        <taxon>Sar</taxon>
        <taxon>Stramenopiles</taxon>
        <taxon>Ochrophyta</taxon>
        <taxon>Bacillariophyta</taxon>
        <taxon>Coscinodiscophyceae</taxon>
        <taxon>Thalassiosirophycidae</taxon>
        <taxon>Thalassiosirales</taxon>
        <taxon>Skeletonemataceae</taxon>
        <taxon>Skeletonema</taxon>
        <taxon>Skeletonema marinoi-dohrnii complex</taxon>
    </lineage>
</organism>
<evidence type="ECO:0000256" key="7">
    <source>
        <dbReference type="ARBA" id="ARBA00022597"/>
    </source>
</evidence>
<evidence type="ECO:0000256" key="10">
    <source>
        <dbReference type="ARBA" id="ARBA00022989"/>
    </source>
</evidence>
<evidence type="ECO:0000256" key="2">
    <source>
        <dbReference type="ARBA" id="ARBA00004653"/>
    </source>
</evidence>
<dbReference type="PANTHER" id="PTHR10791">
    <property type="entry name" value="RAG1-ACTIVATING PROTEIN 1"/>
    <property type="match status" value="1"/>
</dbReference>
<feature type="transmembrane region" description="Helical" evidence="13">
    <location>
        <begin position="6"/>
        <end position="30"/>
    </location>
</feature>
<evidence type="ECO:0000256" key="3">
    <source>
        <dbReference type="ARBA" id="ARBA00007809"/>
    </source>
</evidence>
<comment type="subcellular location">
    <subcellularLocation>
        <location evidence="1">Cell membrane</location>
        <topology evidence="1">Multi-pass membrane protein</topology>
    </subcellularLocation>
    <subcellularLocation>
        <location evidence="2">Golgi apparatus membrane</location>
        <topology evidence="2">Multi-pass membrane protein</topology>
    </subcellularLocation>
</comment>
<feature type="transmembrane region" description="Helical" evidence="13">
    <location>
        <begin position="206"/>
        <end position="224"/>
    </location>
</feature>
<dbReference type="InterPro" id="IPR047664">
    <property type="entry name" value="SWEET"/>
</dbReference>
<keyword evidence="10 13" id="KW-1133">Transmembrane helix</keyword>
<dbReference type="AlphaFoldDB" id="A0AAD8XZ72"/>
<keyword evidence="11" id="KW-0333">Golgi apparatus</keyword>
<name>A0AAD8XZ72_9STRA</name>
<keyword evidence="7 14" id="KW-0762">Sugar transport</keyword>
<evidence type="ECO:0000256" key="4">
    <source>
        <dbReference type="ARBA" id="ARBA00021741"/>
    </source>
</evidence>
<sequence>MSESPSLGFILADYVAPTIGCILSTLTFSAPIKSLLTAIKSGSLGSLNCTPWAFMTGNTIGWLAYSFITLDLFVFFANAPGLLISIWLNTGAMKLQYYEELVKRSASDNNSIDGVMMQFHTANSISLGHYSIDNKSDSSWYRGNEVIVGVAVNINLIFFYAAPLSTIATVIRTKNSASIHFWTMAMNTSNAFFWCVYSLAIQDYYILIPNGLGFVFGLLQVALYQCFPRSEVIEGTDSVTELSGDEGDCTEQLTRSHYGNVAESEII</sequence>
<dbReference type="InterPro" id="IPR004316">
    <property type="entry name" value="SWEET_rpt"/>
</dbReference>
<dbReference type="EMBL" id="JATAAI010000028">
    <property type="protein sequence ID" value="KAK1736626.1"/>
    <property type="molecule type" value="Genomic_DNA"/>
</dbReference>
<protein>
    <recommendedName>
        <fullName evidence="4">Sugar transporter SWEET1</fullName>
    </recommendedName>
</protein>
<evidence type="ECO:0000256" key="6">
    <source>
        <dbReference type="ARBA" id="ARBA00022475"/>
    </source>
</evidence>
<keyword evidence="6" id="KW-1003">Cell membrane</keyword>
<feature type="transmembrane region" description="Helical" evidence="13">
    <location>
        <begin position="179"/>
        <end position="200"/>
    </location>
</feature>
<gene>
    <name evidence="14" type="ORF">QTG54_012648</name>
</gene>
<evidence type="ECO:0000313" key="14">
    <source>
        <dbReference type="EMBL" id="KAK1736626.1"/>
    </source>
</evidence>
<evidence type="ECO:0000256" key="8">
    <source>
        <dbReference type="ARBA" id="ARBA00022692"/>
    </source>
</evidence>
<dbReference type="GO" id="GO:0005886">
    <property type="term" value="C:plasma membrane"/>
    <property type="evidence" value="ECO:0007669"/>
    <property type="project" value="UniProtKB-SubCell"/>
</dbReference>
<evidence type="ECO:0000256" key="1">
    <source>
        <dbReference type="ARBA" id="ARBA00004651"/>
    </source>
</evidence>
<proteinExistence type="inferred from homology"/>
<evidence type="ECO:0000256" key="12">
    <source>
        <dbReference type="ARBA" id="ARBA00023136"/>
    </source>
</evidence>
<keyword evidence="5" id="KW-0813">Transport</keyword>
<evidence type="ECO:0000256" key="13">
    <source>
        <dbReference type="SAM" id="Phobius"/>
    </source>
</evidence>
<keyword evidence="12 13" id="KW-0472">Membrane</keyword>
<evidence type="ECO:0000256" key="9">
    <source>
        <dbReference type="ARBA" id="ARBA00022737"/>
    </source>
</evidence>
<dbReference type="FunFam" id="1.20.1280.290:FF:000004">
    <property type="entry name" value="Sugar transporter SWEET"/>
    <property type="match status" value="1"/>
</dbReference>
<keyword evidence="8 13" id="KW-0812">Transmembrane</keyword>
<feature type="transmembrane region" description="Helical" evidence="13">
    <location>
        <begin position="146"/>
        <end position="167"/>
    </location>
</feature>